<dbReference type="AlphaFoldDB" id="A0A5P1F5W9"/>
<protein>
    <submittedName>
        <fullName evidence="2">Uncharacterized protein</fullName>
    </submittedName>
</protein>
<evidence type="ECO:0000313" key="2">
    <source>
        <dbReference type="EMBL" id="ONK73786.1"/>
    </source>
</evidence>
<sequence length="142" mass="15482">MTATPTTSAPERSITILDPAPNPPCSLDSYIHEQLPQKEPPALRILALTSGSHGQPMPTDTRAPRQVDIDTNLAPRHDSGPNDDLPVTSMSNKSISLLWPAAPASRASHRLVELQPLAVSQSIPVIASLVRFRRRVKRDELD</sequence>
<evidence type="ECO:0000313" key="3">
    <source>
        <dbReference type="Proteomes" id="UP000243459"/>
    </source>
</evidence>
<name>A0A5P1F5W9_ASPOF</name>
<reference evidence="3" key="1">
    <citation type="journal article" date="2017" name="Nat. Commun.">
        <title>The asparagus genome sheds light on the origin and evolution of a young Y chromosome.</title>
        <authorList>
            <person name="Harkess A."/>
            <person name="Zhou J."/>
            <person name="Xu C."/>
            <person name="Bowers J.E."/>
            <person name="Van der Hulst R."/>
            <person name="Ayyampalayam S."/>
            <person name="Mercati F."/>
            <person name="Riccardi P."/>
            <person name="McKain M.R."/>
            <person name="Kakrana A."/>
            <person name="Tang H."/>
            <person name="Ray J."/>
            <person name="Groenendijk J."/>
            <person name="Arikit S."/>
            <person name="Mathioni S.M."/>
            <person name="Nakano M."/>
            <person name="Shan H."/>
            <person name="Telgmann-Rauber A."/>
            <person name="Kanno A."/>
            <person name="Yue Z."/>
            <person name="Chen H."/>
            <person name="Li W."/>
            <person name="Chen Y."/>
            <person name="Xu X."/>
            <person name="Zhang Y."/>
            <person name="Luo S."/>
            <person name="Chen H."/>
            <person name="Gao J."/>
            <person name="Mao Z."/>
            <person name="Pires J.C."/>
            <person name="Luo M."/>
            <person name="Kudrna D."/>
            <person name="Wing R.A."/>
            <person name="Meyers B.C."/>
            <person name="Yi K."/>
            <person name="Kong H."/>
            <person name="Lavrijsen P."/>
            <person name="Sunseri F."/>
            <person name="Falavigna A."/>
            <person name="Ye Y."/>
            <person name="Leebens-Mack J.H."/>
            <person name="Chen G."/>
        </authorList>
    </citation>
    <scope>NUCLEOTIDE SEQUENCE [LARGE SCALE GENOMIC DNA]</scope>
    <source>
        <strain evidence="3">cv. DH0086</strain>
    </source>
</reference>
<feature type="region of interest" description="Disordered" evidence="1">
    <location>
        <begin position="1"/>
        <end position="29"/>
    </location>
</feature>
<dbReference type="EMBL" id="CM007384">
    <property type="protein sequence ID" value="ONK73786.1"/>
    <property type="molecule type" value="Genomic_DNA"/>
</dbReference>
<keyword evidence="3" id="KW-1185">Reference proteome</keyword>
<evidence type="ECO:0000256" key="1">
    <source>
        <dbReference type="SAM" id="MobiDB-lite"/>
    </source>
</evidence>
<proteinExistence type="predicted"/>
<dbReference type="Gramene" id="ONK73786">
    <property type="protein sequence ID" value="ONK73786"/>
    <property type="gene ID" value="A4U43_C04F35350"/>
</dbReference>
<feature type="compositionally biased region" description="Polar residues" evidence="1">
    <location>
        <begin position="1"/>
        <end position="10"/>
    </location>
</feature>
<organism evidence="2 3">
    <name type="scientific">Asparagus officinalis</name>
    <name type="common">Garden asparagus</name>
    <dbReference type="NCBI Taxonomy" id="4686"/>
    <lineage>
        <taxon>Eukaryota</taxon>
        <taxon>Viridiplantae</taxon>
        <taxon>Streptophyta</taxon>
        <taxon>Embryophyta</taxon>
        <taxon>Tracheophyta</taxon>
        <taxon>Spermatophyta</taxon>
        <taxon>Magnoliopsida</taxon>
        <taxon>Liliopsida</taxon>
        <taxon>Asparagales</taxon>
        <taxon>Asparagaceae</taxon>
        <taxon>Asparagoideae</taxon>
        <taxon>Asparagus</taxon>
    </lineage>
</organism>
<accession>A0A5P1F5W9</accession>
<dbReference type="Proteomes" id="UP000243459">
    <property type="component" value="Chromosome 4"/>
</dbReference>
<gene>
    <name evidence="2" type="ORF">A4U43_C04F35350</name>
</gene>